<dbReference type="SUPFAM" id="SSF55120">
    <property type="entry name" value="Pseudouridine synthase"/>
    <property type="match status" value="1"/>
</dbReference>
<keyword evidence="6" id="KW-1185">Reference proteome</keyword>
<dbReference type="GO" id="GO:0001522">
    <property type="term" value="P:pseudouridine synthesis"/>
    <property type="evidence" value="ECO:0007669"/>
    <property type="project" value="InterPro"/>
</dbReference>
<evidence type="ECO:0000259" key="4">
    <source>
        <dbReference type="Pfam" id="PF00849"/>
    </source>
</evidence>
<evidence type="ECO:0000313" key="5">
    <source>
        <dbReference type="EMBL" id="SET18848.1"/>
    </source>
</evidence>
<dbReference type="GO" id="GO:0006396">
    <property type="term" value="P:RNA processing"/>
    <property type="evidence" value="ECO:0007669"/>
    <property type="project" value="UniProtKB-ARBA"/>
</dbReference>
<dbReference type="EMBL" id="FOIF01000074">
    <property type="protein sequence ID" value="SET18848.1"/>
    <property type="molecule type" value="Genomic_DNA"/>
</dbReference>
<dbReference type="Gene3D" id="3.30.2350.10">
    <property type="entry name" value="Pseudouridine synthase"/>
    <property type="match status" value="1"/>
</dbReference>
<sequence length="231" mass="26475">MELKILHEDPHLIVCIKPPKIPSQPDPTGDLDMVTILQQHLKENYPKAKNPYIGLVHRLDRPVGGLMVFAKTKEANTFLSKQLQDKTLVKKYLVVVTGNPQDDSGVLRDYLLKISKSNMSKVVDRETKGAKEGILEYKVLGKTVDEEYGNLTLMEISLKTGRHHQIRVQLSQRGWGIWGDNKYNDLFVKKKGWTQIALWSYKLQFTHPKSKKTVTFNHFPDGYPFSLFSLV</sequence>
<dbReference type="InterPro" id="IPR050188">
    <property type="entry name" value="RluA_PseudoU_synthase"/>
</dbReference>
<dbReference type="GO" id="GO:0003723">
    <property type="term" value="F:RNA binding"/>
    <property type="evidence" value="ECO:0007669"/>
    <property type="project" value="InterPro"/>
</dbReference>
<dbReference type="Pfam" id="PF00849">
    <property type="entry name" value="PseudoU_synth_2"/>
    <property type="match status" value="1"/>
</dbReference>
<name>A0A1I0CGY9_9FIRM</name>
<dbReference type="AlphaFoldDB" id="A0A1I0CGY9"/>
<dbReference type="InterPro" id="IPR020103">
    <property type="entry name" value="PsdUridine_synth_cat_dom_sf"/>
</dbReference>
<comment type="catalytic activity">
    <reaction evidence="1">
        <text>a uridine in RNA = a pseudouridine in RNA</text>
        <dbReference type="Rhea" id="RHEA:48348"/>
        <dbReference type="Rhea" id="RHEA-COMP:12068"/>
        <dbReference type="Rhea" id="RHEA-COMP:12069"/>
        <dbReference type="ChEBI" id="CHEBI:65314"/>
        <dbReference type="ChEBI" id="CHEBI:65315"/>
    </reaction>
</comment>
<accession>A0A1I0CGY9</accession>
<protein>
    <recommendedName>
        <fullName evidence="2">RNA pseudouridylate synthase</fullName>
    </recommendedName>
    <alternativeName>
        <fullName evidence="3">RNA-uridine isomerase</fullName>
    </alternativeName>
</protein>
<dbReference type="GO" id="GO:0009982">
    <property type="term" value="F:pseudouridine synthase activity"/>
    <property type="evidence" value="ECO:0007669"/>
    <property type="project" value="InterPro"/>
</dbReference>
<feature type="domain" description="Pseudouridine synthase RsuA/RluA-like" evidence="4">
    <location>
        <begin position="11"/>
        <end position="172"/>
    </location>
</feature>
<dbReference type="CDD" id="cd02869">
    <property type="entry name" value="PseudoU_synth_RluA_like"/>
    <property type="match status" value="1"/>
</dbReference>
<dbReference type="OrthoDB" id="9773999at2"/>
<gene>
    <name evidence="5" type="ORF">SAMN03080614_10746</name>
</gene>
<evidence type="ECO:0000256" key="1">
    <source>
        <dbReference type="ARBA" id="ARBA00000073"/>
    </source>
</evidence>
<reference evidence="6" key="1">
    <citation type="submission" date="2016-10" db="EMBL/GenBank/DDBJ databases">
        <authorList>
            <person name="Varghese N."/>
            <person name="Submissions S."/>
        </authorList>
    </citation>
    <scope>NUCLEOTIDE SEQUENCE [LARGE SCALE GENOMIC DNA]</scope>
    <source>
        <strain evidence="6">DSM 13577</strain>
    </source>
</reference>
<dbReference type="InterPro" id="IPR006145">
    <property type="entry name" value="PsdUridine_synth_RsuA/RluA"/>
</dbReference>
<organism evidence="5 6">
    <name type="scientific">Anaerobranca gottschalkii DSM 13577</name>
    <dbReference type="NCBI Taxonomy" id="1120990"/>
    <lineage>
        <taxon>Bacteria</taxon>
        <taxon>Bacillati</taxon>
        <taxon>Bacillota</taxon>
        <taxon>Clostridia</taxon>
        <taxon>Eubacteriales</taxon>
        <taxon>Proteinivoracaceae</taxon>
        <taxon>Anaerobranca</taxon>
    </lineage>
</organism>
<dbReference type="STRING" id="1120990.SAMN03080614_10746"/>
<dbReference type="PANTHER" id="PTHR21600">
    <property type="entry name" value="MITOCHONDRIAL RNA PSEUDOURIDINE SYNTHASE"/>
    <property type="match status" value="1"/>
</dbReference>
<dbReference type="Proteomes" id="UP000243819">
    <property type="component" value="Unassembled WGS sequence"/>
</dbReference>
<evidence type="ECO:0000313" key="6">
    <source>
        <dbReference type="Proteomes" id="UP000243819"/>
    </source>
</evidence>
<evidence type="ECO:0000256" key="2">
    <source>
        <dbReference type="ARBA" id="ARBA00031870"/>
    </source>
</evidence>
<evidence type="ECO:0000256" key="3">
    <source>
        <dbReference type="ARBA" id="ARBA00033164"/>
    </source>
</evidence>
<proteinExistence type="predicted"/>
<dbReference type="RefSeq" id="WP_091351505.1">
    <property type="nucleotide sequence ID" value="NZ_FOIF01000074.1"/>
</dbReference>
<dbReference type="GO" id="GO:0140098">
    <property type="term" value="F:catalytic activity, acting on RNA"/>
    <property type="evidence" value="ECO:0007669"/>
    <property type="project" value="UniProtKB-ARBA"/>
</dbReference>